<dbReference type="PANTHER" id="PTHR47027">
    <property type="entry name" value="REVERSE TRANSCRIPTASE DOMAIN-CONTAINING PROTEIN"/>
    <property type="match status" value="1"/>
</dbReference>
<dbReference type="AlphaFoldDB" id="A0AAD9L4X2"/>
<dbReference type="Proteomes" id="UP001209878">
    <property type="component" value="Unassembled WGS sequence"/>
</dbReference>
<proteinExistence type="predicted"/>
<reference evidence="1" key="1">
    <citation type="journal article" date="2023" name="Mol. Biol. Evol.">
        <title>Third-Generation Sequencing Reveals the Adaptive Role of the Epigenome in Three Deep-Sea Polychaetes.</title>
        <authorList>
            <person name="Perez M."/>
            <person name="Aroh O."/>
            <person name="Sun Y."/>
            <person name="Lan Y."/>
            <person name="Juniper S.K."/>
            <person name="Young C.R."/>
            <person name="Angers B."/>
            <person name="Qian P.Y."/>
        </authorList>
    </citation>
    <scope>NUCLEOTIDE SEQUENCE</scope>
    <source>
        <strain evidence="1">R07B-5</strain>
    </source>
</reference>
<dbReference type="PANTHER" id="PTHR47027:SF29">
    <property type="entry name" value="C2H2-TYPE DOMAIN-CONTAINING PROTEIN"/>
    <property type="match status" value="1"/>
</dbReference>
<protein>
    <submittedName>
        <fullName evidence="1">Uncharacterized protein</fullName>
    </submittedName>
</protein>
<sequence>MMENDTPIYVNNTQIENVESYIYLGQRYSTRNKNQVTEIQRRITAGWTVVFVKHRNIFKGNIGTCLKRQVYNSCALPAMTYGAETWALTIQAKNKLAAAQTKMERCMLNITYRDRKTNIWVREKTKVTDVIE</sequence>
<evidence type="ECO:0000313" key="2">
    <source>
        <dbReference type="Proteomes" id="UP001209878"/>
    </source>
</evidence>
<gene>
    <name evidence="1" type="ORF">NP493_312g04010</name>
</gene>
<organism evidence="1 2">
    <name type="scientific">Ridgeia piscesae</name>
    <name type="common">Tubeworm</name>
    <dbReference type="NCBI Taxonomy" id="27915"/>
    <lineage>
        <taxon>Eukaryota</taxon>
        <taxon>Metazoa</taxon>
        <taxon>Spiralia</taxon>
        <taxon>Lophotrochozoa</taxon>
        <taxon>Annelida</taxon>
        <taxon>Polychaeta</taxon>
        <taxon>Sedentaria</taxon>
        <taxon>Canalipalpata</taxon>
        <taxon>Sabellida</taxon>
        <taxon>Siboglinidae</taxon>
        <taxon>Ridgeia</taxon>
    </lineage>
</organism>
<dbReference type="EMBL" id="JAODUO010000311">
    <property type="protein sequence ID" value="KAK2183438.1"/>
    <property type="molecule type" value="Genomic_DNA"/>
</dbReference>
<accession>A0AAD9L4X2</accession>
<name>A0AAD9L4X2_RIDPI</name>
<comment type="caution">
    <text evidence="1">The sequence shown here is derived from an EMBL/GenBank/DDBJ whole genome shotgun (WGS) entry which is preliminary data.</text>
</comment>
<keyword evidence="2" id="KW-1185">Reference proteome</keyword>
<evidence type="ECO:0000313" key="1">
    <source>
        <dbReference type="EMBL" id="KAK2183438.1"/>
    </source>
</evidence>